<comment type="caution">
    <text evidence="1">The sequence shown here is derived from an EMBL/GenBank/DDBJ whole genome shotgun (WGS) entry which is preliminary data.</text>
</comment>
<proteinExistence type="predicted"/>
<gene>
    <name evidence="1" type="ORF">Ciccas_002079</name>
</gene>
<sequence length="362" mass="42211">MFEGTIHENCPYFEPPTEKQLEEQRTKAVFPLRNKHVNLHMGFTPHHVSDDIYCEVNYTANNDLYFKLSFLENKEEKREMQYFKPYIDKVTGHSFRILKTHARYGYYRCRHKNCRIQLAARVEGYECQGATKAVHGHEGTNIESSIHTCNHDANLAFRKFVQYNPPVSISDLINYPTIGNFNGRENYWYKAQTDKKKQSLQKRMPIPETSEVKPSSIVNSKVNVNRELSFTTEPQPCTSSPKVVDLNYPQMQFDDTLSPNETAVGSSKKDFSPRQWDMILFEFEKMDYNFGEIIRRLKSGNRQEITRPMLKRTLNDLSPRKISEKIGRTVPHSSVLSRDNTQLTFDSTYLESDSEIIADYDN</sequence>
<keyword evidence="2" id="KW-1185">Reference proteome</keyword>
<organism evidence="1 2">
    <name type="scientific">Cichlidogyrus casuarinus</name>
    <dbReference type="NCBI Taxonomy" id="1844966"/>
    <lineage>
        <taxon>Eukaryota</taxon>
        <taxon>Metazoa</taxon>
        <taxon>Spiralia</taxon>
        <taxon>Lophotrochozoa</taxon>
        <taxon>Platyhelminthes</taxon>
        <taxon>Monogenea</taxon>
        <taxon>Monopisthocotylea</taxon>
        <taxon>Dactylogyridea</taxon>
        <taxon>Ancyrocephalidae</taxon>
        <taxon>Cichlidogyrus</taxon>
    </lineage>
</organism>
<protein>
    <recommendedName>
        <fullName evidence="3">FLYWCH-type domain-containing protein</fullName>
    </recommendedName>
</protein>
<evidence type="ECO:0008006" key="3">
    <source>
        <dbReference type="Google" id="ProtNLM"/>
    </source>
</evidence>
<name>A0ABD2QI88_9PLAT</name>
<accession>A0ABD2QI88</accession>
<dbReference type="AlphaFoldDB" id="A0ABD2QI88"/>
<evidence type="ECO:0000313" key="2">
    <source>
        <dbReference type="Proteomes" id="UP001626550"/>
    </source>
</evidence>
<evidence type="ECO:0000313" key="1">
    <source>
        <dbReference type="EMBL" id="KAL3319255.1"/>
    </source>
</evidence>
<dbReference type="EMBL" id="JBJKFK010000153">
    <property type="protein sequence ID" value="KAL3319255.1"/>
    <property type="molecule type" value="Genomic_DNA"/>
</dbReference>
<reference evidence="1 2" key="1">
    <citation type="submission" date="2024-11" db="EMBL/GenBank/DDBJ databases">
        <title>Adaptive evolution of stress response genes in parasites aligns with host niche diversity.</title>
        <authorList>
            <person name="Hahn C."/>
            <person name="Resl P."/>
        </authorList>
    </citation>
    <scope>NUCLEOTIDE SEQUENCE [LARGE SCALE GENOMIC DNA]</scope>
    <source>
        <strain evidence="1">EGGRZ-B1_66</strain>
        <tissue evidence="1">Body</tissue>
    </source>
</reference>
<dbReference type="Proteomes" id="UP001626550">
    <property type="component" value="Unassembled WGS sequence"/>
</dbReference>